<dbReference type="InterPro" id="IPR013320">
    <property type="entry name" value="ConA-like_dom_sf"/>
</dbReference>
<dbReference type="GO" id="GO:0005975">
    <property type="term" value="P:carbohydrate metabolic process"/>
    <property type="evidence" value="ECO:0007669"/>
    <property type="project" value="UniProtKB-ARBA"/>
</dbReference>
<feature type="signal peptide" evidence="2">
    <location>
        <begin position="1"/>
        <end position="20"/>
    </location>
</feature>
<name>A0A9X1CA22_9FLAO</name>
<dbReference type="OrthoDB" id="2582440at2"/>
<organism evidence="4 6">
    <name type="scientific">Formosa algae</name>
    <dbReference type="NCBI Taxonomy" id="225843"/>
    <lineage>
        <taxon>Bacteria</taxon>
        <taxon>Pseudomonadati</taxon>
        <taxon>Bacteroidota</taxon>
        <taxon>Flavobacteriia</taxon>
        <taxon>Flavobacteriales</taxon>
        <taxon>Flavobacteriaceae</taxon>
        <taxon>Formosa</taxon>
    </lineage>
</organism>
<dbReference type="NCBIfam" id="TIGR04183">
    <property type="entry name" value="Por_Secre_tail"/>
    <property type="match status" value="1"/>
</dbReference>
<feature type="chain" id="PRO_5040802664" description="DUF8202 domain-containing protein" evidence="2">
    <location>
        <begin position="21"/>
        <end position="1013"/>
    </location>
</feature>
<keyword evidence="7" id="KW-1185">Reference proteome</keyword>
<evidence type="ECO:0000313" key="4">
    <source>
        <dbReference type="EMBL" id="MBP1841323.1"/>
    </source>
</evidence>
<dbReference type="SUPFAM" id="SSF49899">
    <property type="entry name" value="Concanavalin A-like lectins/glucanases"/>
    <property type="match status" value="1"/>
</dbReference>
<dbReference type="GO" id="GO:0004553">
    <property type="term" value="F:hydrolase activity, hydrolyzing O-glycosyl compounds"/>
    <property type="evidence" value="ECO:0007669"/>
    <property type="project" value="UniProtKB-ARBA"/>
</dbReference>
<evidence type="ECO:0000256" key="2">
    <source>
        <dbReference type="SAM" id="SignalP"/>
    </source>
</evidence>
<feature type="domain" description="DUF8202" evidence="3">
    <location>
        <begin position="262"/>
        <end position="426"/>
    </location>
</feature>
<dbReference type="RefSeq" id="WP_057781955.1">
    <property type="nucleotide sequence ID" value="NZ_JAGGJQ010000010.1"/>
</dbReference>
<dbReference type="EMBL" id="JAGGJQ010000010">
    <property type="protein sequence ID" value="MBP1841323.1"/>
    <property type="molecule type" value="Genomic_DNA"/>
</dbReference>
<dbReference type="Proteomes" id="UP001231587">
    <property type="component" value="Unassembled WGS sequence"/>
</dbReference>
<keyword evidence="1 2" id="KW-0732">Signal</keyword>
<dbReference type="Pfam" id="PF26628">
    <property type="entry name" value="DUF8202"/>
    <property type="match status" value="1"/>
</dbReference>
<evidence type="ECO:0000259" key="3">
    <source>
        <dbReference type="Pfam" id="PF26628"/>
    </source>
</evidence>
<dbReference type="InterPro" id="IPR058515">
    <property type="entry name" value="DUF8202"/>
</dbReference>
<evidence type="ECO:0000313" key="6">
    <source>
        <dbReference type="Proteomes" id="UP001138672"/>
    </source>
</evidence>
<sequence>MISHKLYLAIIIGIALSYNANSQTGPGGIGSSDGTSDLIMWLRADLGVESSSGVSAVNNDNITTWVDQSGDGNDATSVRAPSYETGKQNGYPAIHFTESNNEYLNIDNEQNLPSGGNDRTYLFAAEPSNPATGTQTLLYHGHTTETLANYGQRINITNNTNEFSVSVSGKRFGVQPGFSSFNIGTIIFPSAGSTSNDFLNYNNGGLLTSYVVDGDNSFGAININTTNELAYIGANRVASQHYNGDMSEIIIFDKELSDLEFNIVNNYLSAKYGTTLDSTIDLYTQDDAANGDFDHNVAGIGRINASDIHNDSKGTGIVRISNPRNLGNGEYLFWGEDTKDAVYNFSTNTSLYYEHLNSNWRVNEIGNVGGVNVSFDITNMDLTGYISCGTLQLVVDNNSDYSSPTVYDLTISGSTASNNRVNFSDGDYFSIRYLDQIVWDGTQFYNGSGTANAPDTSDDCLKLTILSTTPGALTFDAHVREVEVESGATLNVTDGLLLEVEEEVVIDGTLDLLGEAQLIQNHTNVTSNSGSGNLRIRQQGTSNLYNYNYWSAPVNTGSGYWQIGSLEDANGVIDFSSDPDADPTTSPITLSSRWLYQFNGLTGTYSEWSALTTTSNLLPGIGYIMKGSGTSDAEQEYIFSGTPNDGNYTISATAGNDILVGNPYPSALNADQFIIDNLFIIDGTLSFWEHFSTNNSHVLADYQGGYATYNLLMSLVAAATADTSGLTSGLGLSFKSAPSSNIAVGQGYFLTINTTGNIEFNNQQRIFSKESDATDAPVFYRSANSSTDLRPKIWFSFTDPNNLKTTIGLGYDSDNATKEYDNGYDAKLFGTKNNDIYWVLNDENLIIQALANINIEDELPLTIKATDAGIYKIAIDKTENVPTDTNIFLKDNLTNTYYSLNTDDSELVLQNDIYENRFSIVFKEDTTLSTDDFQNSPISVYYDRTTKDLSILNYENLSSIKSLIIYNVTGQKIINLNTLQSDTINLNKFSDGIYIVNITSETNQNKVIKFVKF</sequence>
<proteinExistence type="predicted"/>
<evidence type="ECO:0000256" key="1">
    <source>
        <dbReference type="ARBA" id="ARBA00022729"/>
    </source>
</evidence>
<dbReference type="InterPro" id="IPR026444">
    <property type="entry name" value="Secre_tail"/>
</dbReference>
<reference evidence="4" key="1">
    <citation type="submission" date="2021-03" db="EMBL/GenBank/DDBJ databases">
        <title>Genomic Encyclopedia of Type Strains, Phase IV (KMG-IV): sequencing the most valuable type-strain genomes for metagenomic binning, comparative biology and taxonomic classification.</title>
        <authorList>
            <person name="Goeker M."/>
        </authorList>
    </citation>
    <scope>NUCLEOTIDE SEQUENCE</scope>
    <source>
        <strain evidence="4">DSM 15523</strain>
        <strain evidence="5 7">DSM 16476</strain>
    </source>
</reference>
<dbReference type="EMBL" id="JAUSUU010000011">
    <property type="protein sequence ID" value="MDQ0336755.1"/>
    <property type="molecule type" value="Genomic_DNA"/>
</dbReference>
<gene>
    <name evidence="4" type="ORF">J2Z56_003255</name>
    <name evidence="5" type="ORF">J2Z57_003212</name>
</gene>
<dbReference type="AlphaFoldDB" id="A0A9X1CA22"/>
<protein>
    <recommendedName>
        <fullName evidence="3">DUF8202 domain-containing protein</fullName>
    </recommendedName>
</protein>
<comment type="caution">
    <text evidence="4">The sequence shown here is derived from an EMBL/GenBank/DDBJ whole genome shotgun (WGS) entry which is preliminary data.</text>
</comment>
<dbReference type="Proteomes" id="UP001138672">
    <property type="component" value="Unassembled WGS sequence"/>
</dbReference>
<evidence type="ECO:0000313" key="5">
    <source>
        <dbReference type="EMBL" id="MDQ0336755.1"/>
    </source>
</evidence>
<accession>A0A9X1CA22</accession>
<evidence type="ECO:0000313" key="7">
    <source>
        <dbReference type="Proteomes" id="UP001231587"/>
    </source>
</evidence>